<dbReference type="RefSeq" id="WP_005371765.1">
    <property type="nucleotide sequence ID" value="NZ_CM001475.1"/>
</dbReference>
<dbReference type="InterPro" id="IPR011047">
    <property type="entry name" value="Quinoprotein_ADH-like_sf"/>
</dbReference>
<dbReference type="STRING" id="686340.Metal_1940"/>
<dbReference type="HOGENOM" id="CLU_027480_0_1_6"/>
<comment type="subcellular location">
    <subcellularLocation>
        <location evidence="4">Cell outer membrane</location>
    </subcellularLocation>
</comment>
<name>H8GPS7_METAL</name>
<dbReference type="HAMAP" id="MF_00923">
    <property type="entry name" value="OM_assembly_BamB"/>
    <property type="match status" value="1"/>
</dbReference>
<organism evidence="6 7">
    <name type="scientific">Methylomicrobium album BG8</name>
    <dbReference type="NCBI Taxonomy" id="686340"/>
    <lineage>
        <taxon>Bacteria</taxon>
        <taxon>Pseudomonadati</taxon>
        <taxon>Pseudomonadota</taxon>
        <taxon>Gammaproteobacteria</taxon>
        <taxon>Methylococcales</taxon>
        <taxon>Methylococcaceae</taxon>
        <taxon>Methylomicrobium</taxon>
    </lineage>
</organism>
<comment type="subunit">
    <text evidence="4">Part of the Bam complex.</text>
</comment>
<reference evidence="6 7" key="1">
    <citation type="journal article" date="2013" name="Genome Announc.">
        <title>Genome Sequence of the Obligate Gammaproteobacterial Methanotroph Methylomicrobium album Strain BG8.</title>
        <authorList>
            <person name="Kits K.D."/>
            <person name="Kalyuzhnaya M.G."/>
            <person name="Klotz M.G."/>
            <person name="Jetten M.S."/>
            <person name="Op den Camp H.J."/>
            <person name="Vuilleumier S."/>
            <person name="Bringel F."/>
            <person name="Dispirito A.A."/>
            <person name="Murrell J.C."/>
            <person name="Bruce D."/>
            <person name="Cheng J.F."/>
            <person name="Copeland A."/>
            <person name="Goodwin L."/>
            <person name="Hauser L."/>
            <person name="Lajus A."/>
            <person name="Land M.L."/>
            <person name="Lapidus A."/>
            <person name="Lucas S."/>
            <person name="Medigue C."/>
            <person name="Pitluck S."/>
            <person name="Woyke T."/>
            <person name="Zeytun A."/>
            <person name="Stein L.Y."/>
        </authorList>
    </citation>
    <scope>NUCLEOTIDE SEQUENCE [LARGE SCALE GENOMIC DNA]</scope>
    <source>
        <strain evidence="6 7">BG8</strain>
    </source>
</reference>
<feature type="chain" id="PRO_5009014049" description="Outer membrane protein assembly factor BamB" evidence="4">
    <location>
        <begin position="23"/>
        <end position="395"/>
    </location>
</feature>
<dbReference type="Pfam" id="PF13360">
    <property type="entry name" value="PQQ_2"/>
    <property type="match status" value="1"/>
</dbReference>
<keyword evidence="7" id="KW-1185">Reference proteome</keyword>
<dbReference type="GO" id="GO:0009279">
    <property type="term" value="C:cell outer membrane"/>
    <property type="evidence" value="ECO:0007669"/>
    <property type="project" value="UniProtKB-SubCell"/>
</dbReference>
<dbReference type="InterPro" id="IPR018391">
    <property type="entry name" value="PQQ_b-propeller_rpt"/>
</dbReference>
<dbReference type="SMART" id="SM00564">
    <property type="entry name" value="PQQ"/>
    <property type="match status" value="7"/>
</dbReference>
<evidence type="ECO:0000256" key="2">
    <source>
        <dbReference type="ARBA" id="ARBA00023136"/>
    </source>
</evidence>
<evidence type="ECO:0000313" key="7">
    <source>
        <dbReference type="Proteomes" id="UP000005090"/>
    </source>
</evidence>
<dbReference type="InterPro" id="IPR002372">
    <property type="entry name" value="PQQ_rpt_dom"/>
</dbReference>
<dbReference type="PANTHER" id="PTHR34512:SF30">
    <property type="entry name" value="OUTER MEMBRANE PROTEIN ASSEMBLY FACTOR BAMB"/>
    <property type="match status" value="1"/>
</dbReference>
<dbReference type="GO" id="GO:0051205">
    <property type="term" value="P:protein insertion into membrane"/>
    <property type="evidence" value="ECO:0007669"/>
    <property type="project" value="UniProtKB-UniRule"/>
</dbReference>
<sequence length="395" mass="42034" precursor="true">MCFIWALLIAIGLSGCASMESAGEALEGIKDYFLGGEDNAEPPAPLVEYTPEKNIEILWKESVGDGAGEKSLKLVPAVGGGKVVAADIEGLVEAHRQTDGERVWEAETEYHFSGGPHIGDGTVILGTSDAEVVALKLDNGEKLWAASVPGEVLSVPAVARGAVIVRCTDGSITALNEKTGAKMWSYERSVPTLSVRGTGAPIVVEDNVVFGEDNGKLIALALTDGKFSWEASIAMAKGRSEIERLVDLDVDPVAEGGVIYIASYQGGVGAVAELDGYLLWRNEQLSSSSGLSISDRRLFLTDSDSNVLQLDDRSGVALWKQKELQYRKLTAPAAFDDYVAVGDLEGYVHFLSNSDGRQMGRVRVTGGPIDARPVVADDTVFVYARDGTLAALKVR</sequence>
<dbReference type="AlphaFoldDB" id="H8GPS7"/>
<feature type="domain" description="Pyrrolo-quinoline quinone repeat" evidence="5">
    <location>
        <begin position="89"/>
        <end position="321"/>
    </location>
</feature>
<evidence type="ECO:0000256" key="4">
    <source>
        <dbReference type="HAMAP-Rule" id="MF_00923"/>
    </source>
</evidence>
<gene>
    <name evidence="4" type="primary">bamB</name>
    <name evidence="6" type="ORF">Metal_1940</name>
</gene>
<dbReference type="InterPro" id="IPR015943">
    <property type="entry name" value="WD40/YVTN_repeat-like_dom_sf"/>
</dbReference>
<keyword evidence="6" id="KW-0449">Lipoprotein</keyword>
<dbReference type="eggNOG" id="COG1520">
    <property type="taxonomic scope" value="Bacteria"/>
</dbReference>
<evidence type="ECO:0000313" key="6">
    <source>
        <dbReference type="EMBL" id="EIC29706.1"/>
    </source>
</evidence>
<evidence type="ECO:0000256" key="3">
    <source>
        <dbReference type="ARBA" id="ARBA00023237"/>
    </source>
</evidence>
<keyword evidence="2 4" id="KW-0472">Membrane</keyword>
<dbReference type="EMBL" id="CM001475">
    <property type="protein sequence ID" value="EIC29706.1"/>
    <property type="molecule type" value="Genomic_DNA"/>
</dbReference>
<dbReference type="InterPro" id="IPR017687">
    <property type="entry name" value="BamB"/>
</dbReference>
<protein>
    <recommendedName>
        <fullName evidence="4">Outer membrane protein assembly factor BamB</fullName>
    </recommendedName>
</protein>
<accession>H8GPS7</accession>
<feature type="signal peptide" evidence="4">
    <location>
        <begin position="1"/>
        <end position="22"/>
    </location>
</feature>
<evidence type="ECO:0000256" key="1">
    <source>
        <dbReference type="ARBA" id="ARBA00022729"/>
    </source>
</evidence>
<comment type="function">
    <text evidence="4">Part of the outer membrane protein assembly complex, which is involved in assembly and insertion of beta-barrel proteins into the outer membrane.</text>
</comment>
<keyword evidence="3 4" id="KW-0998">Cell outer membrane</keyword>
<dbReference type="PANTHER" id="PTHR34512">
    <property type="entry name" value="CELL SURFACE PROTEIN"/>
    <property type="match status" value="1"/>
</dbReference>
<dbReference type="SUPFAM" id="SSF50998">
    <property type="entry name" value="Quinoprotein alcohol dehydrogenase-like"/>
    <property type="match status" value="1"/>
</dbReference>
<dbReference type="Gene3D" id="2.130.10.10">
    <property type="entry name" value="YVTN repeat-like/Quinoprotein amine dehydrogenase"/>
    <property type="match status" value="1"/>
</dbReference>
<dbReference type="NCBIfam" id="TIGR03300">
    <property type="entry name" value="assembly_YfgL"/>
    <property type="match status" value="1"/>
</dbReference>
<keyword evidence="1 4" id="KW-0732">Signal</keyword>
<dbReference type="Proteomes" id="UP000005090">
    <property type="component" value="Chromosome"/>
</dbReference>
<dbReference type="GO" id="GO:0043165">
    <property type="term" value="P:Gram-negative-bacterium-type cell outer membrane assembly"/>
    <property type="evidence" value="ECO:0007669"/>
    <property type="project" value="UniProtKB-UniRule"/>
</dbReference>
<evidence type="ECO:0000259" key="5">
    <source>
        <dbReference type="Pfam" id="PF13360"/>
    </source>
</evidence>
<comment type="similarity">
    <text evidence="4">Belongs to the BamB family.</text>
</comment>
<proteinExistence type="inferred from homology"/>